<reference evidence="6 7" key="1">
    <citation type="journal article" date="2015" name="Genome Announc.">
        <title>Expanding the biotechnology potential of lactobacilli through comparative genomics of 213 strains and associated genera.</title>
        <authorList>
            <person name="Sun Z."/>
            <person name="Harris H.M."/>
            <person name="McCann A."/>
            <person name="Guo C."/>
            <person name="Argimon S."/>
            <person name="Zhang W."/>
            <person name="Yang X."/>
            <person name="Jeffery I.B."/>
            <person name="Cooney J.C."/>
            <person name="Kagawa T.F."/>
            <person name="Liu W."/>
            <person name="Song Y."/>
            <person name="Salvetti E."/>
            <person name="Wrobel A."/>
            <person name="Rasinkangas P."/>
            <person name="Parkhill J."/>
            <person name="Rea M.C."/>
            <person name="O'Sullivan O."/>
            <person name="Ritari J."/>
            <person name="Douillard F.P."/>
            <person name="Paul Ross R."/>
            <person name="Yang R."/>
            <person name="Briner A.E."/>
            <person name="Felis G.E."/>
            <person name="de Vos W.M."/>
            <person name="Barrangou R."/>
            <person name="Klaenhammer T.R."/>
            <person name="Caufield P.W."/>
            <person name="Cui Y."/>
            <person name="Zhang H."/>
            <person name="O'Toole P.W."/>
        </authorList>
    </citation>
    <scope>NUCLEOTIDE SEQUENCE [LARGE SCALE GENOMIC DNA]</scope>
    <source>
        <strain evidence="6 7">DSM 14421</strain>
    </source>
</reference>
<dbReference type="AlphaFoldDB" id="A0A0R1S597"/>
<keyword evidence="2" id="KW-0805">Transcription regulation</keyword>
<sequence length="295" mass="32648">MEIRVLRYFLAVAQELNMTKASKKLHVSQPTISRQLKELEIELGVPLFNRSKHKIELTEHGDYLVQQAKHIISIADQTTSNMNQNKDLSGSITIGSGESPAVRLIAKAIKSLIRQYPHIRVNIVSTNADEVSKGLRTGIFDFGVVLGPTNKQNFNFLTLPIENIWGLLMPRDTRLARKRTITPTSLNGLKLIASTQTGVNQQFDEWLGGTHHALNIVSTYNLLYNASLLVSAGVGYALTFDGILNLNGTNLVFRPLYPQLTAQSTLVWNKEASPSSPAQALLREIVKIVHANASE</sequence>
<dbReference type="Gene3D" id="3.40.190.290">
    <property type="match status" value="1"/>
</dbReference>
<dbReference type="InterPro" id="IPR000847">
    <property type="entry name" value="LysR_HTH_N"/>
</dbReference>
<dbReference type="CDD" id="cd05466">
    <property type="entry name" value="PBP2_LTTR_substrate"/>
    <property type="match status" value="1"/>
</dbReference>
<dbReference type="PANTHER" id="PTHR30419:SF8">
    <property type="entry name" value="NITROGEN ASSIMILATION TRANSCRIPTIONAL ACTIVATOR-RELATED"/>
    <property type="match status" value="1"/>
</dbReference>
<dbReference type="SUPFAM" id="SSF46785">
    <property type="entry name" value="Winged helix' DNA-binding domain"/>
    <property type="match status" value="1"/>
</dbReference>
<dbReference type="PANTHER" id="PTHR30419">
    <property type="entry name" value="HTH-TYPE TRANSCRIPTIONAL REGULATOR YBHD"/>
    <property type="match status" value="1"/>
</dbReference>
<evidence type="ECO:0000256" key="4">
    <source>
        <dbReference type="ARBA" id="ARBA00023163"/>
    </source>
</evidence>
<dbReference type="RefSeq" id="WP_057865853.1">
    <property type="nucleotide sequence ID" value="NZ_AZEY01000098.1"/>
</dbReference>
<dbReference type="InterPro" id="IPR050950">
    <property type="entry name" value="HTH-type_LysR_regulators"/>
</dbReference>
<dbReference type="PROSITE" id="PS50931">
    <property type="entry name" value="HTH_LYSR"/>
    <property type="match status" value="1"/>
</dbReference>
<keyword evidence="3" id="KW-0238">DNA-binding</keyword>
<dbReference type="PRINTS" id="PR00039">
    <property type="entry name" value="HTHLYSR"/>
</dbReference>
<gene>
    <name evidence="6" type="ORF">FC85_GL001441</name>
</gene>
<dbReference type="InterPro" id="IPR036388">
    <property type="entry name" value="WH-like_DNA-bd_sf"/>
</dbReference>
<dbReference type="Pfam" id="PF00126">
    <property type="entry name" value="HTH_1"/>
    <property type="match status" value="1"/>
</dbReference>
<dbReference type="InterPro" id="IPR036390">
    <property type="entry name" value="WH_DNA-bd_sf"/>
</dbReference>
<dbReference type="STRING" id="1423739.FC85_GL001441"/>
<comment type="similarity">
    <text evidence="1">Belongs to the LysR transcriptional regulatory family.</text>
</comment>
<dbReference type="Proteomes" id="UP000052013">
    <property type="component" value="Unassembled WGS sequence"/>
</dbReference>
<protein>
    <submittedName>
        <fullName evidence="6">LysR family transcriptional regulator</fullName>
    </submittedName>
</protein>
<dbReference type="GO" id="GO:0003677">
    <property type="term" value="F:DNA binding"/>
    <property type="evidence" value="ECO:0007669"/>
    <property type="project" value="UniProtKB-KW"/>
</dbReference>
<evidence type="ECO:0000313" key="6">
    <source>
        <dbReference type="EMBL" id="KRL64167.1"/>
    </source>
</evidence>
<proteinExistence type="inferred from homology"/>
<accession>A0A0R1S597</accession>
<evidence type="ECO:0000256" key="2">
    <source>
        <dbReference type="ARBA" id="ARBA00023015"/>
    </source>
</evidence>
<dbReference type="GO" id="GO:0005829">
    <property type="term" value="C:cytosol"/>
    <property type="evidence" value="ECO:0007669"/>
    <property type="project" value="TreeGrafter"/>
</dbReference>
<dbReference type="Pfam" id="PF03466">
    <property type="entry name" value="LysR_substrate"/>
    <property type="match status" value="1"/>
</dbReference>
<evidence type="ECO:0000313" key="7">
    <source>
        <dbReference type="Proteomes" id="UP000052013"/>
    </source>
</evidence>
<comment type="caution">
    <text evidence="6">The sequence shown here is derived from an EMBL/GenBank/DDBJ whole genome shotgun (WGS) entry which is preliminary data.</text>
</comment>
<feature type="domain" description="HTH lysR-type" evidence="5">
    <location>
        <begin position="1"/>
        <end position="58"/>
    </location>
</feature>
<dbReference type="EMBL" id="AZEY01000098">
    <property type="protein sequence ID" value="KRL64167.1"/>
    <property type="molecule type" value="Genomic_DNA"/>
</dbReference>
<dbReference type="PATRIC" id="fig|1423739.3.peg.1508"/>
<evidence type="ECO:0000256" key="1">
    <source>
        <dbReference type="ARBA" id="ARBA00009437"/>
    </source>
</evidence>
<dbReference type="FunFam" id="1.10.10.10:FF:000001">
    <property type="entry name" value="LysR family transcriptional regulator"/>
    <property type="match status" value="1"/>
</dbReference>
<dbReference type="InterPro" id="IPR005119">
    <property type="entry name" value="LysR_subst-bd"/>
</dbReference>
<evidence type="ECO:0000259" key="5">
    <source>
        <dbReference type="PROSITE" id="PS50931"/>
    </source>
</evidence>
<dbReference type="SUPFAM" id="SSF53850">
    <property type="entry name" value="Periplasmic binding protein-like II"/>
    <property type="match status" value="1"/>
</dbReference>
<keyword evidence="4" id="KW-0804">Transcription</keyword>
<evidence type="ECO:0000256" key="3">
    <source>
        <dbReference type="ARBA" id="ARBA00023125"/>
    </source>
</evidence>
<name>A0A0R1S597_9LACO</name>
<dbReference type="GO" id="GO:0003700">
    <property type="term" value="F:DNA-binding transcription factor activity"/>
    <property type="evidence" value="ECO:0007669"/>
    <property type="project" value="InterPro"/>
</dbReference>
<dbReference type="Gene3D" id="1.10.10.10">
    <property type="entry name" value="Winged helix-like DNA-binding domain superfamily/Winged helix DNA-binding domain"/>
    <property type="match status" value="1"/>
</dbReference>
<organism evidence="6 7">
    <name type="scientific">Lentilactobacillus diolivorans DSM 14421</name>
    <dbReference type="NCBI Taxonomy" id="1423739"/>
    <lineage>
        <taxon>Bacteria</taxon>
        <taxon>Bacillati</taxon>
        <taxon>Bacillota</taxon>
        <taxon>Bacilli</taxon>
        <taxon>Lactobacillales</taxon>
        <taxon>Lactobacillaceae</taxon>
        <taxon>Lentilactobacillus</taxon>
    </lineage>
</organism>